<name>A0A1H4IAI8_9ACTN</name>
<evidence type="ECO:0000313" key="1">
    <source>
        <dbReference type="EMBL" id="SEB31114.1"/>
    </source>
</evidence>
<evidence type="ECO:0000313" key="2">
    <source>
        <dbReference type="Proteomes" id="UP000182375"/>
    </source>
</evidence>
<dbReference type="RefSeq" id="WP_074989996.1">
    <property type="nucleotide sequence ID" value="NZ_FNTD01000003.1"/>
</dbReference>
<reference evidence="1 2" key="1">
    <citation type="submission" date="2016-10" db="EMBL/GenBank/DDBJ databases">
        <authorList>
            <person name="de Groot N.N."/>
        </authorList>
    </citation>
    <scope>NUCLEOTIDE SEQUENCE [LARGE SCALE GENOMIC DNA]</scope>
    <source>
        <strain evidence="1 2">DSM 40306</strain>
    </source>
</reference>
<dbReference type="GO" id="GO:0046914">
    <property type="term" value="F:transition metal ion binding"/>
    <property type="evidence" value="ECO:0007669"/>
    <property type="project" value="InterPro"/>
</dbReference>
<dbReference type="NCBIfam" id="TIGR04351">
    <property type="entry name" value="TOMM_nitrile_2"/>
    <property type="match status" value="1"/>
</dbReference>
<dbReference type="GeneID" id="95509443"/>
<dbReference type="STRING" id="67331.SAMN04490357_0118"/>
<dbReference type="InterPro" id="IPR036648">
    <property type="entry name" value="CN_Hdrase_a/SCN_Hdrase_g_sf"/>
</dbReference>
<proteinExistence type="predicted"/>
<dbReference type="EMBL" id="FNTD01000003">
    <property type="protein sequence ID" value="SEB31114.1"/>
    <property type="molecule type" value="Genomic_DNA"/>
</dbReference>
<gene>
    <name evidence="1" type="ORF">SAMN04490357_0118</name>
</gene>
<dbReference type="Gene3D" id="3.90.330.10">
    <property type="entry name" value="Nitrile hydratase alpha /Thiocyanate hydrolase gamma"/>
    <property type="match status" value="1"/>
</dbReference>
<dbReference type="InterPro" id="IPR027615">
    <property type="entry name" value="TOMM_nitrile_2"/>
</dbReference>
<organism evidence="1 2">
    <name type="scientific">Streptomyces misionensis</name>
    <dbReference type="NCBI Taxonomy" id="67331"/>
    <lineage>
        <taxon>Bacteria</taxon>
        <taxon>Bacillati</taxon>
        <taxon>Actinomycetota</taxon>
        <taxon>Actinomycetes</taxon>
        <taxon>Kitasatosporales</taxon>
        <taxon>Streptomycetaceae</taxon>
        <taxon>Streptomyces</taxon>
    </lineage>
</organism>
<dbReference type="AlphaFoldDB" id="A0A1H4IAI8"/>
<dbReference type="SUPFAM" id="SSF56209">
    <property type="entry name" value="Nitrile hydratase alpha chain"/>
    <property type="match status" value="1"/>
</dbReference>
<dbReference type="Proteomes" id="UP000182375">
    <property type="component" value="Unassembled WGS sequence"/>
</dbReference>
<protein>
    <submittedName>
        <fullName evidence="1">Putative TOMM peptide</fullName>
    </submittedName>
</protein>
<accession>A0A1H4IAI8</accession>
<dbReference type="GO" id="GO:0003824">
    <property type="term" value="F:catalytic activity"/>
    <property type="evidence" value="ECO:0007669"/>
    <property type="project" value="InterPro"/>
</dbReference>
<sequence length="96" mass="10235">MSLTHDWRFAELIARTWMEPALRERYLAEPRRVLAEAGIELPAGCPVPALPSSEELEVVVDRFDTLPAAAPAAAFCLSLADEPMTAVCGAVGALAA</sequence>